<feature type="binding site" evidence="6">
    <location>
        <position position="154"/>
    </location>
    <ligand>
        <name>S-adenosyl-L-methionine</name>
        <dbReference type="ChEBI" id="CHEBI:59789"/>
    </ligand>
</feature>
<evidence type="ECO:0000256" key="2">
    <source>
        <dbReference type="ARBA" id="ARBA00022679"/>
    </source>
</evidence>
<comment type="function">
    <text evidence="5">Catalyzes the S-adenosyl-L-methionine-dependent formation of N(1)-methyladenine at position 58 (m1A58) in tRNA.</text>
</comment>
<reference evidence="9" key="1">
    <citation type="submission" date="2016-06" db="EMBL/GenBank/DDBJ databases">
        <title>Draft genome sequence of Desulfoplanes formicivorans strain Pf12B.</title>
        <authorList>
            <person name="Watanabe M."/>
            <person name="Kojima H."/>
            <person name="Fukui M."/>
        </authorList>
    </citation>
    <scope>NUCLEOTIDE SEQUENCE [LARGE SCALE GENOMIC DNA]</scope>
    <source>
        <strain evidence="9">Pf12B</strain>
    </source>
</reference>
<evidence type="ECO:0000256" key="1">
    <source>
        <dbReference type="ARBA" id="ARBA00022603"/>
    </source>
</evidence>
<dbReference type="GO" id="GO:0160107">
    <property type="term" value="F:tRNA (adenine(58)-N1)-methyltransferase activity"/>
    <property type="evidence" value="ECO:0007669"/>
    <property type="project" value="UniProtKB-EC"/>
</dbReference>
<dbReference type="PIRSF" id="PIRSF017269">
    <property type="entry name" value="GCD14"/>
    <property type="match status" value="1"/>
</dbReference>
<dbReference type="EMBL" id="BDFE01000008">
    <property type="protein sequence ID" value="GAU07929.1"/>
    <property type="molecule type" value="Genomic_DNA"/>
</dbReference>
<dbReference type="PROSITE" id="PS51620">
    <property type="entry name" value="SAM_TRM61"/>
    <property type="match status" value="1"/>
</dbReference>
<organism evidence="8 9">
    <name type="scientific">Desulfoplanes formicivorans</name>
    <dbReference type="NCBI Taxonomy" id="1592317"/>
    <lineage>
        <taxon>Bacteria</taxon>
        <taxon>Pseudomonadati</taxon>
        <taxon>Thermodesulfobacteriota</taxon>
        <taxon>Desulfovibrionia</taxon>
        <taxon>Desulfovibrionales</taxon>
        <taxon>Desulfoplanaceae</taxon>
        <taxon>Desulfoplanes</taxon>
    </lineage>
</organism>
<comment type="catalytic activity">
    <reaction evidence="5">
        <text>adenosine(58) in tRNA + S-adenosyl-L-methionine = N(1)-methyladenosine(58) in tRNA + S-adenosyl-L-homocysteine + H(+)</text>
        <dbReference type="Rhea" id="RHEA:43152"/>
        <dbReference type="Rhea" id="RHEA-COMP:10365"/>
        <dbReference type="Rhea" id="RHEA-COMP:10366"/>
        <dbReference type="ChEBI" id="CHEBI:15378"/>
        <dbReference type="ChEBI" id="CHEBI:57856"/>
        <dbReference type="ChEBI" id="CHEBI:59789"/>
        <dbReference type="ChEBI" id="CHEBI:74411"/>
        <dbReference type="ChEBI" id="CHEBI:74491"/>
        <dbReference type="EC" id="2.1.1.220"/>
    </reaction>
</comment>
<dbReference type="EC" id="2.1.1.220" evidence="5"/>
<dbReference type="InterPro" id="IPR029063">
    <property type="entry name" value="SAM-dependent_MTases_sf"/>
</dbReference>
<feature type="binding site" evidence="6">
    <location>
        <position position="170"/>
    </location>
    <ligand>
        <name>S-adenosyl-L-methionine</name>
        <dbReference type="ChEBI" id="CHEBI:59789"/>
    </ligand>
</feature>
<feature type="domain" description="tRNA (adenine(58)-N(1))-methyltransferase catalytic subunit TRM61 C-terminal" evidence="7">
    <location>
        <begin position="71"/>
        <end position="232"/>
    </location>
</feature>
<feature type="binding site" evidence="6">
    <location>
        <position position="126"/>
    </location>
    <ligand>
        <name>S-adenosyl-L-methionine</name>
        <dbReference type="ChEBI" id="CHEBI:59789"/>
    </ligand>
</feature>
<dbReference type="OrthoDB" id="9781391at2"/>
<evidence type="ECO:0000313" key="8">
    <source>
        <dbReference type="EMBL" id="GAU07929.1"/>
    </source>
</evidence>
<dbReference type="AlphaFoldDB" id="A0A194AGM6"/>
<gene>
    <name evidence="8" type="ORF">DPF_0628</name>
</gene>
<dbReference type="SUPFAM" id="SSF53335">
    <property type="entry name" value="S-adenosyl-L-methionine-dependent methyltransferases"/>
    <property type="match status" value="1"/>
</dbReference>
<evidence type="ECO:0000256" key="5">
    <source>
        <dbReference type="PIRNR" id="PIRNR017269"/>
    </source>
</evidence>
<evidence type="ECO:0000313" key="9">
    <source>
        <dbReference type="Proteomes" id="UP000095200"/>
    </source>
</evidence>
<keyword evidence="4 5" id="KW-0819">tRNA processing</keyword>
<evidence type="ECO:0000256" key="3">
    <source>
        <dbReference type="ARBA" id="ARBA00022691"/>
    </source>
</evidence>
<protein>
    <recommendedName>
        <fullName evidence="5">tRNA (adenine(58)-N(1))-methyltransferase TrmI</fullName>
        <ecNumber evidence="5">2.1.1.220</ecNumber>
    </recommendedName>
</protein>
<comment type="caution">
    <text evidence="8">The sequence shown here is derived from an EMBL/GenBank/DDBJ whole genome shotgun (WGS) entry which is preliminary data.</text>
</comment>
<sequence length="254" mass="28411">MLQAGQLVMLVSPKGKRYFRVLDPEDTLHTHDGKLDLADVLNRGFGATVNTHLGRPYSILLPTLYDLIKGIKRHTQIMYPKDIGYALMRLGIGPGKRVIEAGSGSGGMTMALAWSVGDQGCVFSYDRREEFSELCSKNLEWAGLASRVEWFNRDIKEGFLQTDVDALFLDVRTPWDYLEQAAAAMSPGAPIGFLLPTTNQVQDLLMALEEAPFGDVEVLEILLRKYKVNGERFRPDDRMVAHTGFLIFARKNGE</sequence>
<keyword evidence="1 5" id="KW-0489">Methyltransferase</keyword>
<name>A0A194AGM6_9BACT</name>
<dbReference type="PANTHER" id="PTHR12133:SF1">
    <property type="entry name" value="TRNA (ADENINE(58)-N(1))-METHYLTRANSFERASE, MITOCHONDRIAL"/>
    <property type="match status" value="1"/>
</dbReference>
<dbReference type="InterPro" id="IPR014816">
    <property type="entry name" value="tRNA_MeTrfase_Gcd14"/>
</dbReference>
<dbReference type="Gene3D" id="3.40.50.150">
    <property type="entry name" value="Vaccinia Virus protein VP39"/>
    <property type="match status" value="1"/>
</dbReference>
<accession>A0A194AGM6</accession>
<dbReference type="GO" id="GO:0031515">
    <property type="term" value="C:tRNA (m1A) methyltransferase complex"/>
    <property type="evidence" value="ECO:0007669"/>
    <property type="project" value="UniProtKB-UniRule"/>
</dbReference>
<dbReference type="PANTHER" id="PTHR12133">
    <property type="entry name" value="TRNA (ADENINE(58)-N(1))-METHYLTRANSFERASE"/>
    <property type="match status" value="1"/>
</dbReference>
<dbReference type="RefSeq" id="WP_069857428.1">
    <property type="nucleotide sequence ID" value="NZ_BDFE01000008.1"/>
</dbReference>
<dbReference type="InterPro" id="IPR049470">
    <property type="entry name" value="TRM61_C"/>
</dbReference>
<evidence type="ECO:0000256" key="4">
    <source>
        <dbReference type="ARBA" id="ARBA00022694"/>
    </source>
</evidence>
<dbReference type="CDD" id="cd02440">
    <property type="entry name" value="AdoMet_MTases"/>
    <property type="match status" value="1"/>
</dbReference>
<dbReference type="Pfam" id="PF14801">
    <property type="entry name" value="TrmI-like_N"/>
    <property type="match status" value="1"/>
</dbReference>
<proteinExistence type="inferred from homology"/>
<evidence type="ECO:0000259" key="7">
    <source>
        <dbReference type="Pfam" id="PF08704"/>
    </source>
</evidence>
<dbReference type="Proteomes" id="UP000095200">
    <property type="component" value="Unassembled WGS sequence"/>
</dbReference>
<dbReference type="Gene3D" id="3.10.330.20">
    <property type="match status" value="1"/>
</dbReference>
<comment type="subunit">
    <text evidence="5">Homotetramer composed of a dimer of dimers.</text>
</comment>
<keyword evidence="3 5" id="KW-0949">S-adenosyl-L-methionine</keyword>
<comment type="similarity">
    <text evidence="5">Belongs to the class I-like SAM-binding methyltransferase superfamily. TRM61 family.</text>
</comment>
<dbReference type="GO" id="GO:0030488">
    <property type="term" value="P:tRNA methylation"/>
    <property type="evidence" value="ECO:0007669"/>
    <property type="project" value="InterPro"/>
</dbReference>
<keyword evidence="2 5" id="KW-0808">Transferase</keyword>
<keyword evidence="9" id="KW-1185">Reference proteome</keyword>
<dbReference type="STRING" id="1592317.DPF_0628"/>
<evidence type="ECO:0000256" key="6">
    <source>
        <dbReference type="PIRSR" id="PIRSR017269-1"/>
    </source>
</evidence>
<dbReference type="Pfam" id="PF08704">
    <property type="entry name" value="GCD14"/>
    <property type="match status" value="1"/>
</dbReference>